<evidence type="ECO:0000256" key="1">
    <source>
        <dbReference type="SAM" id="Phobius"/>
    </source>
</evidence>
<keyword evidence="1" id="KW-0472">Membrane</keyword>
<organism evidence="2 3">
    <name type="scientific">Candidatus Zambryskibacteria bacterium RIFCSPLOWO2_02_FULL_44_12b</name>
    <dbReference type="NCBI Taxonomy" id="1802772"/>
    <lineage>
        <taxon>Bacteria</taxon>
        <taxon>Candidatus Zambryskiibacteriota</taxon>
    </lineage>
</organism>
<keyword evidence="1" id="KW-0812">Transmembrane</keyword>
<name>A0A1G2UL06_9BACT</name>
<evidence type="ECO:0000313" key="2">
    <source>
        <dbReference type="EMBL" id="OHB10094.1"/>
    </source>
</evidence>
<sequence length="160" mass="17659">MPSRINKNIVTAGLVLLIVLGGLGIYYALKFRVGANEFAGMLQQGFDINSGTLVVKGAFKSEKNPEISKIRYIVNIIIDKDTKITRVEVVLPTPEELKKTNGFYDGSKLERRFSQGSLEILAQDLGGRARPVNIFVTAKGNIYGKDSFVASEIKYEISSR</sequence>
<feature type="transmembrane region" description="Helical" evidence="1">
    <location>
        <begin position="9"/>
        <end position="29"/>
    </location>
</feature>
<gene>
    <name evidence="2" type="ORF">A3H60_01630</name>
</gene>
<accession>A0A1G2UL06</accession>
<dbReference type="EMBL" id="MHWP01000022">
    <property type="protein sequence ID" value="OHB10094.1"/>
    <property type="molecule type" value="Genomic_DNA"/>
</dbReference>
<proteinExistence type="predicted"/>
<protein>
    <submittedName>
        <fullName evidence="2">Uncharacterized protein</fullName>
    </submittedName>
</protein>
<comment type="caution">
    <text evidence="2">The sequence shown here is derived from an EMBL/GenBank/DDBJ whole genome shotgun (WGS) entry which is preliminary data.</text>
</comment>
<reference evidence="2 3" key="1">
    <citation type="journal article" date="2016" name="Nat. Commun.">
        <title>Thousands of microbial genomes shed light on interconnected biogeochemical processes in an aquifer system.</title>
        <authorList>
            <person name="Anantharaman K."/>
            <person name="Brown C.T."/>
            <person name="Hug L.A."/>
            <person name="Sharon I."/>
            <person name="Castelle C.J."/>
            <person name="Probst A.J."/>
            <person name="Thomas B.C."/>
            <person name="Singh A."/>
            <person name="Wilkins M.J."/>
            <person name="Karaoz U."/>
            <person name="Brodie E.L."/>
            <person name="Williams K.H."/>
            <person name="Hubbard S.S."/>
            <person name="Banfield J.F."/>
        </authorList>
    </citation>
    <scope>NUCLEOTIDE SEQUENCE [LARGE SCALE GENOMIC DNA]</scope>
</reference>
<keyword evidence="1" id="KW-1133">Transmembrane helix</keyword>
<evidence type="ECO:0000313" key="3">
    <source>
        <dbReference type="Proteomes" id="UP000177202"/>
    </source>
</evidence>
<dbReference type="Proteomes" id="UP000177202">
    <property type="component" value="Unassembled WGS sequence"/>
</dbReference>
<dbReference type="AlphaFoldDB" id="A0A1G2UL06"/>